<protein>
    <recommendedName>
        <fullName evidence="4">DUF4129 domain-containing protein</fullName>
    </recommendedName>
</protein>
<keyword evidence="3" id="KW-1185">Reference proteome</keyword>
<organism evidence="2 3">
    <name type="scientific">Actinomycetospora lemnae</name>
    <dbReference type="NCBI Taxonomy" id="3019891"/>
    <lineage>
        <taxon>Bacteria</taxon>
        <taxon>Bacillati</taxon>
        <taxon>Actinomycetota</taxon>
        <taxon>Actinomycetes</taxon>
        <taxon>Pseudonocardiales</taxon>
        <taxon>Pseudonocardiaceae</taxon>
        <taxon>Actinomycetospora</taxon>
    </lineage>
</organism>
<gene>
    <name evidence="2" type="ORF">PGB27_04990</name>
</gene>
<evidence type="ECO:0000256" key="1">
    <source>
        <dbReference type="SAM" id="MobiDB-lite"/>
    </source>
</evidence>
<name>A0ABT5SPJ3_9PSEU</name>
<dbReference type="EMBL" id="JAQZAO010000002">
    <property type="protein sequence ID" value="MDD7964699.1"/>
    <property type="molecule type" value="Genomic_DNA"/>
</dbReference>
<dbReference type="Proteomes" id="UP001300763">
    <property type="component" value="Unassembled WGS sequence"/>
</dbReference>
<feature type="region of interest" description="Disordered" evidence="1">
    <location>
        <begin position="21"/>
        <end position="48"/>
    </location>
</feature>
<sequence length="91" mass="10048">MATIVFGVLVVAALLATTRYGADSRSGGDPTGRDPAWSSAPTRQHTPRRDLALGRALAARWAAYLRLCDIYERELRPWEAPPAERTRRSIA</sequence>
<evidence type="ECO:0000313" key="2">
    <source>
        <dbReference type="EMBL" id="MDD7964699.1"/>
    </source>
</evidence>
<reference evidence="2 3" key="1">
    <citation type="submission" date="2023-02" db="EMBL/GenBank/DDBJ databases">
        <title>Genome sequencing required for Actinomycetospora new species description.</title>
        <authorList>
            <person name="Saimee Y."/>
            <person name="Duangmal K."/>
        </authorList>
    </citation>
    <scope>NUCLEOTIDE SEQUENCE [LARGE SCALE GENOMIC DNA]</scope>
    <source>
        <strain evidence="2 3">DW7H6</strain>
    </source>
</reference>
<evidence type="ECO:0008006" key="4">
    <source>
        <dbReference type="Google" id="ProtNLM"/>
    </source>
</evidence>
<proteinExistence type="predicted"/>
<accession>A0ABT5SPJ3</accession>
<dbReference type="RefSeq" id="WP_274199244.1">
    <property type="nucleotide sequence ID" value="NZ_JAQZAO010000002.1"/>
</dbReference>
<comment type="caution">
    <text evidence="2">The sequence shown here is derived from an EMBL/GenBank/DDBJ whole genome shotgun (WGS) entry which is preliminary data.</text>
</comment>
<evidence type="ECO:0000313" key="3">
    <source>
        <dbReference type="Proteomes" id="UP001300763"/>
    </source>
</evidence>